<comment type="caution">
    <text evidence="2">The sequence shown here is derived from an EMBL/GenBank/DDBJ whole genome shotgun (WGS) entry which is preliminary data.</text>
</comment>
<protein>
    <submittedName>
        <fullName evidence="2">Hemolysin III</fullName>
    </submittedName>
</protein>
<evidence type="ECO:0000313" key="2">
    <source>
        <dbReference type="EMBL" id="EJU06690.1"/>
    </source>
</evidence>
<proteinExistence type="predicted"/>
<feature type="non-terminal residue" evidence="2">
    <location>
        <position position="1"/>
    </location>
</feature>
<name>A0ABP2R1J7_9FUSO</name>
<feature type="transmembrane region" description="Helical" evidence="1">
    <location>
        <begin position="12"/>
        <end position="31"/>
    </location>
</feature>
<evidence type="ECO:0000313" key="3">
    <source>
        <dbReference type="Proteomes" id="UP000004829"/>
    </source>
</evidence>
<sequence length="33" mass="3816">YNISLATRAMPKLSLTLYLVMGWIAIFFFPYSS</sequence>
<keyword evidence="1" id="KW-0472">Membrane</keyword>
<accession>A0ABP2R1J7</accession>
<reference evidence="3" key="1">
    <citation type="journal article" date="2012" name="J. Bacteriol.">
        <title>Draft Genome Sequence of Fusobacterium nucleatum ChDC F128, Isolated from a Periodontitis Lesion.</title>
        <authorList>
            <person name="Park S.N."/>
            <person name="Kong S.W."/>
            <person name="Kim H.S."/>
            <person name="Park M.S."/>
            <person name="Lee J.W."/>
            <person name="Cho E."/>
            <person name="Lim Y.K."/>
            <person name="Choi M.H."/>
            <person name="Chang Y.H."/>
            <person name="Shin J.H."/>
            <person name="Park H.S."/>
            <person name="Choi S.H."/>
            <person name="Kook J.K."/>
        </authorList>
    </citation>
    <scope>NUCLEOTIDE SEQUENCE [LARGE SCALE GENOMIC DNA]</scope>
    <source>
        <strain evidence="3">ChDC F128</strain>
    </source>
</reference>
<organism evidence="2 3">
    <name type="scientific">Fusobacterium hwasookii ChDC F128</name>
    <dbReference type="NCBI Taxonomy" id="1216362"/>
    <lineage>
        <taxon>Bacteria</taxon>
        <taxon>Fusobacteriati</taxon>
        <taxon>Fusobacteriota</taxon>
        <taxon>Fusobacteriia</taxon>
        <taxon>Fusobacteriales</taxon>
        <taxon>Fusobacteriaceae</taxon>
        <taxon>Fusobacterium</taxon>
    </lineage>
</organism>
<dbReference type="Proteomes" id="UP000004829">
    <property type="component" value="Unassembled WGS sequence"/>
</dbReference>
<keyword evidence="1" id="KW-1133">Transmembrane helix</keyword>
<keyword evidence="3" id="KW-1185">Reference proteome</keyword>
<keyword evidence="1" id="KW-0812">Transmembrane</keyword>
<dbReference type="EMBL" id="ALVD01000030">
    <property type="protein sequence ID" value="EJU06690.1"/>
    <property type="molecule type" value="Genomic_DNA"/>
</dbReference>
<evidence type="ECO:0000256" key="1">
    <source>
        <dbReference type="SAM" id="Phobius"/>
    </source>
</evidence>
<gene>
    <name evidence="2" type="ORF">B437_11159</name>
</gene>